<reference evidence="4 5" key="1">
    <citation type="submission" date="2018-04" db="EMBL/GenBank/DDBJ databases">
        <title>Complete genome sequence of Hydrogenophilus thermoluteolus TH-1.</title>
        <authorList>
            <person name="Arai H."/>
        </authorList>
    </citation>
    <scope>NUCLEOTIDE SEQUENCE [LARGE SCALE GENOMIC DNA]</scope>
    <source>
        <strain evidence="4 5">TH-1</strain>
    </source>
</reference>
<dbReference type="Gene3D" id="1.25.20.10">
    <property type="entry name" value="Bacterial muramidases"/>
    <property type="match status" value="1"/>
</dbReference>
<dbReference type="PROSITE" id="PS00922">
    <property type="entry name" value="TRANSGLYCOSYLASE"/>
    <property type="match status" value="1"/>
</dbReference>
<keyword evidence="2" id="KW-0732">Signal</keyword>
<accession>A0A2Z6DVE8</accession>
<dbReference type="Gene3D" id="1.10.530.10">
    <property type="match status" value="1"/>
</dbReference>
<dbReference type="KEGG" id="htl:HPTL_0141"/>
<dbReference type="EMBL" id="AP018558">
    <property type="protein sequence ID" value="BBD76411.1"/>
    <property type="molecule type" value="Genomic_DNA"/>
</dbReference>
<gene>
    <name evidence="4" type="ORF">HPTL_0141</name>
</gene>
<evidence type="ECO:0000256" key="1">
    <source>
        <dbReference type="ARBA" id="ARBA00007734"/>
    </source>
</evidence>
<dbReference type="CDD" id="cd13401">
    <property type="entry name" value="Slt70-like"/>
    <property type="match status" value="1"/>
</dbReference>
<protein>
    <submittedName>
        <fullName evidence="4">Lytic transglycosylase</fullName>
    </submittedName>
</protein>
<keyword evidence="5" id="KW-1185">Reference proteome</keyword>
<dbReference type="AlphaFoldDB" id="A0A2Z6DVE8"/>
<evidence type="ECO:0000313" key="5">
    <source>
        <dbReference type="Proteomes" id="UP000262004"/>
    </source>
</evidence>
<dbReference type="SUPFAM" id="SSF53955">
    <property type="entry name" value="Lysozyme-like"/>
    <property type="match status" value="1"/>
</dbReference>
<dbReference type="SUPFAM" id="SSF48435">
    <property type="entry name" value="Bacterial muramidases"/>
    <property type="match status" value="1"/>
</dbReference>
<proteinExistence type="inferred from homology"/>
<sequence>MSATRHAFRSVASFALVVLIVWLIGTPTMLAAAARPHDRPTPPTDAVAQARAAFARGDLATLLALEPKTRTSPLAATVTSWRLTLQILRDDATLDPQTVTRFLTDHAGTDAAVRVRRALAQNAIAQEAWTEARRHLEALERHDPTTHCWLLQARLHTEPTATATLREAVLTRLAETVSPNDECRAAFRDAVANGLVNDATLIERYLVTLFLKGENAAAPWRALFPPAADTPAVRAAARLIAQTRDDPITVWQQAAQLPPPLAATVRRAAFVVAASLGTPQARTWSKQLTASPIWVEPLEWQIRLALQAEDWLTTWHLLEQLPPSERDARQWRFWRAWTLKALGKKDEARTLFRELAQDDDFWGLLAGELIGQPLAITDGPPISAQQRAQIARDPHLAAIRALAARSWEVEAQREVDLLAQRWQSASAAWQRRVAASLLAEDGRFDLAIRLLERSQERNAWALRYPTPWRTQVLATAHQEGVDPAWAYGVMRQESRFRADARSTSGALGLMQVMPSTGRWVAQQRNERRFHPQQLLEPETNLRFGITYLRIVTEQLDGHPVLATGAYNAGPGRIGRLRQRLDLTSDAALLDALRYIELLPLAETRDYIRKVLANTVVYSHRLGNPKTLSGLLVPYGDAQRQLAALSERLQ</sequence>
<comment type="similarity">
    <text evidence="1">Belongs to the transglycosylase Slt family.</text>
</comment>
<dbReference type="Pfam" id="PF01464">
    <property type="entry name" value="SLT"/>
    <property type="match status" value="1"/>
</dbReference>
<dbReference type="Proteomes" id="UP000262004">
    <property type="component" value="Chromosome"/>
</dbReference>
<dbReference type="PANTHER" id="PTHR37423:SF5">
    <property type="entry name" value="SOLUBLE LYTIC MUREIN TRANSGLYCOSYLASE"/>
    <property type="match status" value="1"/>
</dbReference>
<dbReference type="InterPro" id="IPR000189">
    <property type="entry name" value="Transglyc_AS"/>
</dbReference>
<dbReference type="PANTHER" id="PTHR37423">
    <property type="entry name" value="SOLUBLE LYTIC MUREIN TRANSGLYCOSYLASE-RELATED"/>
    <property type="match status" value="1"/>
</dbReference>
<organism evidence="4 5">
    <name type="scientific">Hydrogenophilus thermoluteolus</name>
    <name type="common">Pseudomonas hydrogenothermophila</name>
    <dbReference type="NCBI Taxonomy" id="297"/>
    <lineage>
        <taxon>Bacteria</taxon>
        <taxon>Pseudomonadati</taxon>
        <taxon>Pseudomonadota</taxon>
        <taxon>Hydrogenophilia</taxon>
        <taxon>Hydrogenophilales</taxon>
        <taxon>Hydrogenophilaceae</taxon>
        <taxon>Hydrogenophilus</taxon>
    </lineage>
</organism>
<name>A0A2Z6DVE8_HYDTE</name>
<dbReference type="InterPro" id="IPR008939">
    <property type="entry name" value="Lytic_TGlycosylase_superhlx_U"/>
</dbReference>
<dbReference type="InterPro" id="IPR008258">
    <property type="entry name" value="Transglycosylase_SLT_dom_1"/>
</dbReference>
<dbReference type="GO" id="GO:0042597">
    <property type="term" value="C:periplasmic space"/>
    <property type="evidence" value="ECO:0007669"/>
    <property type="project" value="InterPro"/>
</dbReference>
<feature type="domain" description="Transglycosylase SLT" evidence="3">
    <location>
        <begin position="475"/>
        <end position="576"/>
    </location>
</feature>
<dbReference type="GO" id="GO:0008933">
    <property type="term" value="F:peptidoglycan lytic transglycosylase activity"/>
    <property type="evidence" value="ECO:0007669"/>
    <property type="project" value="InterPro"/>
</dbReference>
<dbReference type="InterPro" id="IPR023346">
    <property type="entry name" value="Lysozyme-like_dom_sf"/>
</dbReference>
<evidence type="ECO:0000259" key="3">
    <source>
        <dbReference type="Pfam" id="PF01464"/>
    </source>
</evidence>
<evidence type="ECO:0000313" key="4">
    <source>
        <dbReference type="EMBL" id="BBD76411.1"/>
    </source>
</evidence>
<evidence type="ECO:0000256" key="2">
    <source>
        <dbReference type="ARBA" id="ARBA00022729"/>
    </source>
</evidence>
<dbReference type="RefSeq" id="WP_170141228.1">
    <property type="nucleotide sequence ID" value="NZ_AP018558.1"/>
</dbReference>
<dbReference type="GO" id="GO:0000270">
    <property type="term" value="P:peptidoglycan metabolic process"/>
    <property type="evidence" value="ECO:0007669"/>
    <property type="project" value="InterPro"/>
</dbReference>
<dbReference type="GO" id="GO:0016020">
    <property type="term" value="C:membrane"/>
    <property type="evidence" value="ECO:0007669"/>
    <property type="project" value="InterPro"/>
</dbReference>
<dbReference type="GO" id="GO:0004553">
    <property type="term" value="F:hydrolase activity, hydrolyzing O-glycosyl compounds"/>
    <property type="evidence" value="ECO:0007669"/>
    <property type="project" value="InterPro"/>
</dbReference>